<feature type="domain" description="B30.2/SPRY" evidence="1">
    <location>
        <begin position="360"/>
        <end position="577"/>
    </location>
</feature>
<name>A0A421F8F1_9STRA</name>
<dbReference type="CDD" id="cd12885">
    <property type="entry name" value="SPRY_RanBP_like"/>
    <property type="match status" value="1"/>
</dbReference>
<dbReference type="Proteomes" id="UP000285624">
    <property type="component" value="Unassembled WGS sequence"/>
</dbReference>
<dbReference type="InterPro" id="IPR050618">
    <property type="entry name" value="Ubq-SigPath_Reg"/>
</dbReference>
<reference evidence="4 5" key="1">
    <citation type="submission" date="2018-07" db="EMBL/GenBank/DDBJ databases">
        <title>Genome sequencing of oomycete isolates from Chile give support for New Zealand origin for Phytophthora kernoviae and make available the first Nothophytophthora sp. genome.</title>
        <authorList>
            <person name="Studholme D.J."/>
            <person name="Sanfuentes E."/>
            <person name="Panda P."/>
            <person name="Hill R."/>
            <person name="Sambles C."/>
            <person name="Grant M."/>
            <person name="Williams N.M."/>
            <person name="Mcdougal R.L."/>
        </authorList>
    </citation>
    <scope>NUCLEOTIDE SEQUENCE [LARGE SCALE GENOMIC DNA]</scope>
    <source>
        <strain evidence="2">Chile2</strain>
        <strain evidence="3">Chile4</strain>
    </source>
</reference>
<evidence type="ECO:0000313" key="4">
    <source>
        <dbReference type="Proteomes" id="UP000285624"/>
    </source>
</evidence>
<dbReference type="InterPro" id="IPR044736">
    <property type="entry name" value="Gid1/RanBPM/SPLA_SPRY"/>
</dbReference>
<dbReference type="InterPro" id="IPR001870">
    <property type="entry name" value="B30.2/SPRY"/>
</dbReference>
<proteinExistence type="predicted"/>
<keyword evidence="4" id="KW-1185">Reference proteome</keyword>
<dbReference type="PANTHER" id="PTHR12864">
    <property type="entry name" value="RAN BINDING PROTEIN 9-RELATED"/>
    <property type="match status" value="1"/>
</dbReference>
<evidence type="ECO:0000313" key="2">
    <source>
        <dbReference type="EMBL" id="RLN31365.1"/>
    </source>
</evidence>
<dbReference type="EMBL" id="MBDN02000246">
    <property type="protein sequence ID" value="RLN77463.1"/>
    <property type="molecule type" value="Genomic_DNA"/>
</dbReference>
<dbReference type="InterPro" id="IPR043136">
    <property type="entry name" value="B30.2/SPRY_sf"/>
</dbReference>
<dbReference type="EMBL" id="MAYM02000997">
    <property type="protein sequence ID" value="RLN31365.1"/>
    <property type="molecule type" value="Genomic_DNA"/>
</dbReference>
<dbReference type="Proteomes" id="UP000285883">
    <property type="component" value="Unassembled WGS sequence"/>
</dbReference>
<accession>A0A421F8F1</accession>
<evidence type="ECO:0000313" key="3">
    <source>
        <dbReference type="EMBL" id="RLN77463.1"/>
    </source>
</evidence>
<evidence type="ECO:0000259" key="1">
    <source>
        <dbReference type="PROSITE" id="PS50188"/>
    </source>
</evidence>
<protein>
    <recommendedName>
        <fullName evidence="1">B30.2/SPRY domain-containing protein</fullName>
    </recommendedName>
</protein>
<dbReference type="SMART" id="SM00449">
    <property type="entry name" value="SPRY"/>
    <property type="match status" value="1"/>
</dbReference>
<gene>
    <name evidence="2" type="ORF">BBI17_006753</name>
    <name evidence="3" type="ORF">BBO99_00006731</name>
</gene>
<dbReference type="Gene3D" id="2.60.120.920">
    <property type="match status" value="1"/>
</dbReference>
<dbReference type="AlphaFoldDB" id="A0A421F8F1"/>
<dbReference type="PROSITE" id="PS50188">
    <property type="entry name" value="B302_SPRY"/>
    <property type="match status" value="1"/>
</dbReference>
<dbReference type="SUPFAM" id="SSF81383">
    <property type="entry name" value="F-box domain"/>
    <property type="match status" value="1"/>
</dbReference>
<dbReference type="STRING" id="325452.A0A421F8F1"/>
<dbReference type="InterPro" id="IPR013320">
    <property type="entry name" value="ConA-like_dom_sf"/>
</dbReference>
<dbReference type="InterPro" id="IPR003877">
    <property type="entry name" value="SPRY_dom"/>
</dbReference>
<organism evidence="2 5">
    <name type="scientific">Phytophthora kernoviae</name>
    <dbReference type="NCBI Taxonomy" id="325452"/>
    <lineage>
        <taxon>Eukaryota</taxon>
        <taxon>Sar</taxon>
        <taxon>Stramenopiles</taxon>
        <taxon>Oomycota</taxon>
        <taxon>Peronosporomycetes</taxon>
        <taxon>Peronosporales</taxon>
        <taxon>Peronosporaceae</taxon>
        <taxon>Phytophthora</taxon>
    </lineage>
</organism>
<dbReference type="SUPFAM" id="SSF49899">
    <property type="entry name" value="Concanavalin A-like lectins/glucanases"/>
    <property type="match status" value="1"/>
</dbReference>
<evidence type="ECO:0000313" key="5">
    <source>
        <dbReference type="Proteomes" id="UP000285883"/>
    </source>
</evidence>
<dbReference type="Pfam" id="PF00622">
    <property type="entry name" value="SPRY"/>
    <property type="match status" value="1"/>
</dbReference>
<sequence length="664" mass="74264">MSPLYALDDAILAHVLSFSTARDVEAMTTASKFVALQLLPQHPEIWRMLFVHRWEQVNFPLNEATEEATNLEIDWRLRQLFKINCTESRIYQLLTHSIVPLPSGMDIEETRQSWGYSDRFHSIVPLEHQKSGANNSADTVTTLAFGGKNFGLDRSVRANVPFPTSFYLAVFKRRVHDIYHSRKNTFVYQIGATSSGYFEIGDGRYIPCESDREWFPVIGLDSPNIIHVNFGQQPFACDYVIDELFSECTGSGAALARVMLRSANNVLLFSTPQIVVGRRMLTDLGDELLAHVLSYSSPRDIEAVTVASQVVARDVVPCFPSIWKTIFCRRWEALNFPLDGVAQDEATLEINEHLDALFPSSCTESRKYQLLAHAIIPVPSYADIHETQRALGYTDAYHRIISLKAPELRESHVVDFALDGGMLGDDRCIRANVPFPMTFHVAVYKISSEDKGRSRPGFEDSMTSIGVVNYRFPLIGKQPGWTRRSYGYHSDDGCYYHGTPYEQGRAFGPMFKAGDTVGCGVHANPSSNSMHVFFTHNGEAISGEDGAYMECEQRNWYPAVGLDAYDALHVNFGQEPFVHSGITGELFETCCGMASIISQHLQWHSISDVDGESLSEGETSDDAFGSDLSDEELSARLFMRILAMRRAGMDLDIGMDMDTDMGGS</sequence>
<dbReference type="InterPro" id="IPR036047">
    <property type="entry name" value="F-box-like_dom_sf"/>
</dbReference>
<comment type="caution">
    <text evidence="2">The sequence shown here is derived from an EMBL/GenBank/DDBJ whole genome shotgun (WGS) entry which is preliminary data.</text>
</comment>